<comment type="similarity">
    <text evidence="4">Belongs to the MrnC RNase family.</text>
</comment>
<name>A0A7D4BME7_9BACL</name>
<reference evidence="6 7" key="1">
    <citation type="submission" date="2020-01" db="EMBL/GenBank/DDBJ databases">
        <authorList>
            <person name="Gulvik C.A."/>
            <person name="Batra D.G."/>
        </authorList>
    </citation>
    <scope>NUCLEOTIDE SEQUENCE [LARGE SCALE GENOMIC DNA]</scope>
    <source>
        <strain evidence="6 7">W9323</strain>
    </source>
</reference>
<feature type="domain" description="RNase III" evidence="5">
    <location>
        <begin position="18"/>
        <end position="114"/>
    </location>
</feature>
<dbReference type="GO" id="GO:0019843">
    <property type="term" value="F:rRNA binding"/>
    <property type="evidence" value="ECO:0007669"/>
    <property type="project" value="UniProtKB-UniRule"/>
</dbReference>
<sequence length="138" mass="15802">MADQVLNKEPGQLNPLLLAYMGDAVYELFVRYHVVAEGNIRPSDVHQKTVGYVSAIAQAKAVRQIEEYLTEEEWQVLKRGRNAKSSGVPKNAKVSEYRYSTGLEALVGYWYLKGEAQRLREMITRMIRSLEEDEQHGQ</sequence>
<keyword evidence="7" id="KW-1185">Reference proteome</keyword>
<evidence type="ECO:0000256" key="4">
    <source>
        <dbReference type="HAMAP-Rule" id="MF_01468"/>
    </source>
</evidence>
<keyword evidence="3 4" id="KW-0378">Hydrolase</keyword>
<keyword evidence="1 4" id="KW-0540">Nuclease</keyword>
<dbReference type="SUPFAM" id="SSF69065">
    <property type="entry name" value="RNase III domain-like"/>
    <property type="match status" value="1"/>
</dbReference>
<organism evidence="6 7">
    <name type="scientific">Kroppenstedtia pulmonis</name>
    <dbReference type="NCBI Taxonomy" id="1380685"/>
    <lineage>
        <taxon>Bacteria</taxon>
        <taxon>Bacillati</taxon>
        <taxon>Bacillota</taxon>
        <taxon>Bacilli</taxon>
        <taxon>Bacillales</taxon>
        <taxon>Thermoactinomycetaceae</taxon>
        <taxon>Kroppenstedtia</taxon>
    </lineage>
</organism>
<evidence type="ECO:0000259" key="5">
    <source>
        <dbReference type="Pfam" id="PF00636"/>
    </source>
</evidence>
<keyword evidence="2 4" id="KW-0255">Endonuclease</keyword>
<protein>
    <recommendedName>
        <fullName evidence="4">Mini-ribonuclease 3</fullName>
        <shortName evidence="4">Mini-3</shortName>
        <shortName evidence="4">Mini-RNase 3</shortName>
        <ecNumber evidence="4">3.1.26.-</ecNumber>
    </recommendedName>
    <alternativeName>
        <fullName evidence="4">Mini-RNase III</fullName>
        <shortName evidence="4">Mini-III</shortName>
    </alternativeName>
</protein>
<dbReference type="KEGG" id="kpul:GXN76_14960"/>
<keyword evidence="4" id="KW-0699">rRNA-binding</keyword>
<evidence type="ECO:0000313" key="7">
    <source>
        <dbReference type="Proteomes" id="UP000503088"/>
    </source>
</evidence>
<keyword evidence="4" id="KW-0690">Ribosome biogenesis</keyword>
<dbReference type="EC" id="3.1.26.-" evidence="4"/>
<dbReference type="HAMAP" id="MF_01468">
    <property type="entry name" value="RNase_Mini_III"/>
    <property type="match status" value="1"/>
</dbReference>
<comment type="subunit">
    <text evidence="4">Homodimer.</text>
</comment>
<dbReference type="GO" id="GO:0006364">
    <property type="term" value="P:rRNA processing"/>
    <property type="evidence" value="ECO:0007669"/>
    <property type="project" value="UniProtKB-UniRule"/>
</dbReference>
<evidence type="ECO:0000256" key="2">
    <source>
        <dbReference type="ARBA" id="ARBA00022759"/>
    </source>
</evidence>
<keyword evidence="4" id="KW-0694">RNA-binding</keyword>
<comment type="cofactor">
    <cofactor evidence="4">
        <name>Mg(2+)</name>
        <dbReference type="ChEBI" id="CHEBI:18420"/>
    </cofactor>
</comment>
<dbReference type="InterPro" id="IPR008226">
    <property type="entry name" value="Mini3_fam"/>
</dbReference>
<dbReference type="PANTHER" id="PTHR34276">
    <property type="entry name" value="MINI-RIBONUCLEASE 3"/>
    <property type="match status" value="1"/>
</dbReference>
<evidence type="ECO:0000256" key="3">
    <source>
        <dbReference type="ARBA" id="ARBA00022801"/>
    </source>
</evidence>
<dbReference type="PANTHER" id="PTHR34276:SF1">
    <property type="entry name" value="MINI-RIBONUCLEASE 3"/>
    <property type="match status" value="1"/>
</dbReference>
<dbReference type="Pfam" id="PF00636">
    <property type="entry name" value="Ribonuclease_3"/>
    <property type="match status" value="1"/>
</dbReference>
<evidence type="ECO:0000313" key="6">
    <source>
        <dbReference type="EMBL" id="QKG86090.1"/>
    </source>
</evidence>
<dbReference type="GO" id="GO:0004525">
    <property type="term" value="F:ribonuclease III activity"/>
    <property type="evidence" value="ECO:0007669"/>
    <property type="project" value="InterPro"/>
</dbReference>
<dbReference type="Proteomes" id="UP000503088">
    <property type="component" value="Chromosome"/>
</dbReference>
<dbReference type="InterPro" id="IPR000999">
    <property type="entry name" value="RNase_III_dom"/>
</dbReference>
<evidence type="ECO:0000256" key="1">
    <source>
        <dbReference type="ARBA" id="ARBA00022722"/>
    </source>
</evidence>
<dbReference type="EMBL" id="CP048104">
    <property type="protein sequence ID" value="QKG86090.1"/>
    <property type="molecule type" value="Genomic_DNA"/>
</dbReference>
<comment type="function">
    <text evidence="4">Involved in correct processing of both the 5' and 3' ends of 23S rRNA precursor. Processes 30S rRNA precursor transcript even in absence of ribonuclease 3 (Rnc); Rnc processes 30S rRNA into smaller rRNA precursors.</text>
</comment>
<dbReference type="PIRSF" id="PIRSF005520">
    <property type="entry name" value="UCP005520"/>
    <property type="match status" value="1"/>
</dbReference>
<dbReference type="InterPro" id="IPR036389">
    <property type="entry name" value="RNase_III_sf"/>
</dbReference>
<proteinExistence type="inferred from homology"/>
<gene>
    <name evidence="4" type="primary">mrnC</name>
    <name evidence="6" type="ORF">GXN76_14960</name>
</gene>
<feature type="active site" evidence="4">
    <location>
        <position position="23"/>
    </location>
</feature>
<keyword evidence="4" id="KW-0698">rRNA processing</keyword>
<accession>A0A7D4BME7</accession>
<keyword evidence="4" id="KW-0963">Cytoplasm</keyword>
<dbReference type="AlphaFoldDB" id="A0A7D4BME7"/>
<dbReference type="GO" id="GO:0005737">
    <property type="term" value="C:cytoplasm"/>
    <property type="evidence" value="ECO:0007669"/>
    <property type="project" value="UniProtKB-SubCell"/>
</dbReference>
<dbReference type="Gene3D" id="1.10.1520.10">
    <property type="entry name" value="Ribonuclease III domain"/>
    <property type="match status" value="1"/>
</dbReference>
<keyword evidence="4" id="KW-0460">Magnesium</keyword>
<comment type="subcellular location">
    <subcellularLocation>
        <location evidence="4">Cytoplasm</location>
    </subcellularLocation>
</comment>